<evidence type="ECO:0000313" key="7">
    <source>
        <dbReference type="Proteomes" id="UP000191901"/>
    </source>
</evidence>
<dbReference type="EMBL" id="CP021983">
    <property type="protein sequence ID" value="ASC69785.1"/>
    <property type="molecule type" value="Genomic_DNA"/>
</dbReference>
<dbReference type="InterPro" id="IPR024775">
    <property type="entry name" value="DinB-like"/>
</dbReference>
<dbReference type="KEGG" id="hhg:XM38_007140"/>
<dbReference type="PANTHER" id="PTHR23150:SF36">
    <property type="entry name" value="HERCYNINE OXYGENASE"/>
    <property type="match status" value="1"/>
</dbReference>
<dbReference type="InterPro" id="IPR016187">
    <property type="entry name" value="CTDL_fold"/>
</dbReference>
<dbReference type="Gene3D" id="3.90.1580.10">
    <property type="entry name" value="paralog of FGE (formylglycine-generating enzyme)"/>
    <property type="match status" value="1"/>
</dbReference>
<dbReference type="InterPro" id="IPR005532">
    <property type="entry name" value="SUMF_dom"/>
</dbReference>
<dbReference type="STRING" id="1641165.XM38_11040"/>
<keyword evidence="1" id="KW-0560">Oxidoreductase</keyword>
<dbReference type="Proteomes" id="UP000191901">
    <property type="component" value="Chromosome"/>
</dbReference>
<dbReference type="AlphaFoldDB" id="A0A1Z3HHM3"/>
<accession>A0A1Z3HHM3</accession>
<comment type="pathway">
    <text evidence="3">Amino-acid biosynthesis; ergothioneine biosynthesis.</text>
</comment>
<dbReference type="PANTHER" id="PTHR23150">
    <property type="entry name" value="SULFATASE MODIFYING FACTOR 1, 2"/>
    <property type="match status" value="1"/>
</dbReference>
<evidence type="ECO:0000256" key="1">
    <source>
        <dbReference type="ARBA" id="ARBA00023002"/>
    </source>
</evidence>
<dbReference type="SUPFAM" id="SSF56436">
    <property type="entry name" value="C-type lectin-like"/>
    <property type="match status" value="1"/>
</dbReference>
<evidence type="ECO:0000259" key="4">
    <source>
        <dbReference type="Pfam" id="PF03781"/>
    </source>
</evidence>
<name>A0A1Z3HHM3_9CYAN</name>
<proteinExistence type="predicted"/>
<reference evidence="6 7" key="1">
    <citation type="journal article" date="2016" name="Biochim. Biophys. Acta">
        <title>Characterization of red-shifted phycobilisomes isolated from the chlorophyll f-containing cyanobacterium Halomicronema hongdechloris.</title>
        <authorList>
            <person name="Li Y."/>
            <person name="Lin Y."/>
            <person name="Garvey C.J."/>
            <person name="Birch D."/>
            <person name="Corkery R.W."/>
            <person name="Loughlin P.C."/>
            <person name="Scheer H."/>
            <person name="Willows R.D."/>
            <person name="Chen M."/>
        </authorList>
    </citation>
    <scope>NUCLEOTIDE SEQUENCE [LARGE SCALE GENOMIC DNA]</scope>
    <source>
        <strain evidence="6 7">C2206</strain>
    </source>
</reference>
<dbReference type="Pfam" id="PF12867">
    <property type="entry name" value="DinB_2"/>
    <property type="match status" value="1"/>
</dbReference>
<organism evidence="6 7">
    <name type="scientific">Halomicronema hongdechloris C2206</name>
    <dbReference type="NCBI Taxonomy" id="1641165"/>
    <lineage>
        <taxon>Bacteria</taxon>
        <taxon>Bacillati</taxon>
        <taxon>Cyanobacteriota</taxon>
        <taxon>Cyanophyceae</taxon>
        <taxon>Nodosilineales</taxon>
        <taxon>Nodosilineaceae</taxon>
        <taxon>Halomicronema</taxon>
    </lineage>
</organism>
<evidence type="ECO:0000259" key="5">
    <source>
        <dbReference type="Pfam" id="PF12867"/>
    </source>
</evidence>
<dbReference type="InterPro" id="IPR042095">
    <property type="entry name" value="SUMF_sf"/>
</dbReference>
<evidence type="ECO:0000256" key="2">
    <source>
        <dbReference type="ARBA" id="ARBA00023004"/>
    </source>
</evidence>
<protein>
    <submittedName>
        <fullName evidence="6">Sulfatase-modifying factor protein</fullName>
    </submittedName>
</protein>
<dbReference type="Gene3D" id="1.20.120.450">
    <property type="entry name" value="dinb family like domain"/>
    <property type="match status" value="1"/>
</dbReference>
<evidence type="ECO:0000313" key="6">
    <source>
        <dbReference type="EMBL" id="ASC69785.1"/>
    </source>
</evidence>
<evidence type="ECO:0000256" key="3">
    <source>
        <dbReference type="ARBA" id="ARBA00037882"/>
    </source>
</evidence>
<dbReference type="Pfam" id="PF03781">
    <property type="entry name" value="FGE-sulfatase"/>
    <property type="match status" value="1"/>
</dbReference>
<dbReference type="InterPro" id="IPR034660">
    <property type="entry name" value="DinB/YfiT-like"/>
</dbReference>
<feature type="domain" description="DinB-like" evidence="5">
    <location>
        <begin position="2"/>
        <end position="112"/>
    </location>
</feature>
<feature type="domain" description="Sulfatase-modifying factor enzyme-like" evidence="4">
    <location>
        <begin position="141"/>
        <end position="381"/>
    </location>
</feature>
<gene>
    <name evidence="6" type="ORF">XM38_007140</name>
</gene>
<keyword evidence="2" id="KW-0408">Iron</keyword>
<sequence>MAQLTPSEYGQQAHADFSPVGWHLGHIAFTESLWILEHLAGQNGSPSAYRRLFAADGLPKAERQNLPDLATVLDYLAQVRQRVWEYLETAPLQQERLWWWLLQHESQHAETISWVLAMHRRAQHPVPTSSGQSPVVAAVNGPDMVSIPRTTVQLGYGGVEALDNEGPAATVTVEPFWIDRYPVTCGAYRRFMEAGGYYCPDWWSTEGWAWLQAHPVQQPFYWSGQAAMEQHPVCGVSWYEADAYARWLGNRLPTEAEWEVAARGQHGCLYPWGEDGPDISRCNHHHQMGQTTPVGSYPQGCSAWGCEDMLGNVWEWTATCFAGYAGFMAYPYQGYSQAYFDGRHRVLRGGSWATRRWALRSSFRNWYHPHMRQVFAGFRCAHSAV</sequence>
<dbReference type="SUPFAM" id="SSF109854">
    <property type="entry name" value="DinB/YfiT-like putative metalloenzymes"/>
    <property type="match status" value="1"/>
</dbReference>
<dbReference type="InterPro" id="IPR051043">
    <property type="entry name" value="Sulfatase_Mod_Factor_Kinase"/>
</dbReference>
<keyword evidence="7" id="KW-1185">Reference proteome</keyword>